<gene>
    <name evidence="1" type="ORF">J5A65_11450</name>
</gene>
<organism evidence="1 2">
    <name type="scientific">Arachnia rubra</name>
    <dbReference type="NCBI Taxonomy" id="1547448"/>
    <lineage>
        <taxon>Bacteria</taxon>
        <taxon>Bacillati</taxon>
        <taxon>Actinomycetota</taxon>
        <taxon>Actinomycetes</taxon>
        <taxon>Propionibacteriales</taxon>
        <taxon>Propionibacteriaceae</taxon>
        <taxon>Arachnia</taxon>
    </lineage>
</organism>
<sequence length="220" mass="24449">MVETQVKNAAVESSLVTGVTAGGDINDAKLTETRLTAAAHLTSKVGGLRSVVSGSRDELGDLHQMTHDAEWRTAAGERGKASMESMLAELADLGFAWRDIARMVHVSVPAVQKWRRGEKASGESRIRVASLLAACDLIVRHYMVEEIASWFEMPLMSSIPVTPIILYAADRADLVFEFASGHVDPEKLLSEFDPDWRERYRSDFEIFEASDHNRSIRMKD</sequence>
<protein>
    <submittedName>
        <fullName evidence="1">Uncharacterized protein</fullName>
    </submittedName>
</protein>
<dbReference type="EMBL" id="CP072384">
    <property type="protein sequence ID" value="QUC07539.1"/>
    <property type="molecule type" value="Genomic_DNA"/>
</dbReference>
<dbReference type="RefSeq" id="WP_212322072.1">
    <property type="nucleotide sequence ID" value="NZ_AP024463.1"/>
</dbReference>
<evidence type="ECO:0000313" key="2">
    <source>
        <dbReference type="Proteomes" id="UP000678513"/>
    </source>
</evidence>
<proteinExistence type="predicted"/>
<dbReference type="Proteomes" id="UP000678513">
    <property type="component" value="Chromosome"/>
</dbReference>
<name>A0ABX7Y308_9ACTN</name>
<keyword evidence="2" id="KW-1185">Reference proteome</keyword>
<evidence type="ECO:0000313" key="1">
    <source>
        <dbReference type="EMBL" id="QUC07539.1"/>
    </source>
</evidence>
<reference evidence="1 2" key="1">
    <citation type="submission" date="2021-03" db="EMBL/GenBank/DDBJ databases">
        <title>Human Oral Microbial Genomes.</title>
        <authorList>
            <person name="Johnston C.D."/>
            <person name="Chen T."/>
            <person name="Dewhirst F.E."/>
        </authorList>
    </citation>
    <scope>NUCLEOTIDE SEQUENCE [LARGE SCALE GENOMIC DNA]</scope>
    <source>
        <strain evidence="1 2">DSMZ 100122</strain>
    </source>
</reference>
<accession>A0ABX7Y308</accession>